<feature type="compositionally biased region" description="Low complexity" evidence="1">
    <location>
        <begin position="89"/>
        <end position="103"/>
    </location>
</feature>
<feature type="non-terminal residue" evidence="3">
    <location>
        <position position="206"/>
    </location>
</feature>
<keyword evidence="2" id="KW-0732">Signal</keyword>
<gene>
    <name evidence="3" type="ORF">BINO364_LOCUS7811</name>
</gene>
<sequence>MFKILPVLVLAALAVDTFGQRIIHPTYRPPPRKPIIIRTVRDTGDQEPLWLNQGEIPKAPSSADHPVLPTYIDDVKLDPNRRYVRSVDSPSARRSGGSHSSSRGNHDTGATHPGYNRRNARDTGNQEPLWLNQGDIPKAPSSADHPVLPTYIDDVRLDPNRRYARNIGSSRSSFLPRPSLPRPTGPNNPFPRPAPPRRTFPIYANH</sequence>
<dbReference type="OrthoDB" id="7493021at2759"/>
<evidence type="ECO:0000256" key="2">
    <source>
        <dbReference type="SAM" id="SignalP"/>
    </source>
</evidence>
<protein>
    <submittedName>
        <fullName evidence="3">Uncharacterized protein</fullName>
    </submittedName>
</protein>
<dbReference type="Proteomes" id="UP000838878">
    <property type="component" value="Chromosome 3"/>
</dbReference>
<evidence type="ECO:0000313" key="3">
    <source>
        <dbReference type="EMBL" id="CAH0721751.1"/>
    </source>
</evidence>
<dbReference type="EMBL" id="OV170223">
    <property type="protein sequence ID" value="CAH0721751.1"/>
    <property type="molecule type" value="Genomic_DNA"/>
</dbReference>
<evidence type="ECO:0000256" key="1">
    <source>
        <dbReference type="SAM" id="MobiDB-lite"/>
    </source>
</evidence>
<dbReference type="AlphaFoldDB" id="A0A8J9YBK5"/>
<keyword evidence="4" id="KW-1185">Reference proteome</keyword>
<feature type="region of interest" description="Disordered" evidence="1">
    <location>
        <begin position="85"/>
        <end position="147"/>
    </location>
</feature>
<evidence type="ECO:0000313" key="4">
    <source>
        <dbReference type="Proteomes" id="UP000838878"/>
    </source>
</evidence>
<feature type="compositionally biased region" description="Pro residues" evidence="1">
    <location>
        <begin position="178"/>
        <end position="198"/>
    </location>
</feature>
<name>A0A8J9YBK5_9NEOP</name>
<feature type="region of interest" description="Disordered" evidence="1">
    <location>
        <begin position="165"/>
        <end position="206"/>
    </location>
</feature>
<proteinExistence type="predicted"/>
<accession>A0A8J9YBK5</accession>
<feature type="chain" id="PRO_5035456941" evidence="2">
    <location>
        <begin position="20"/>
        <end position="206"/>
    </location>
</feature>
<feature type="signal peptide" evidence="2">
    <location>
        <begin position="1"/>
        <end position="19"/>
    </location>
</feature>
<reference evidence="3" key="1">
    <citation type="submission" date="2021-12" db="EMBL/GenBank/DDBJ databases">
        <authorList>
            <person name="Martin H S."/>
        </authorList>
    </citation>
    <scope>NUCLEOTIDE SEQUENCE</scope>
</reference>
<organism evidence="3 4">
    <name type="scientific">Brenthis ino</name>
    <name type="common">lesser marbled fritillary</name>
    <dbReference type="NCBI Taxonomy" id="405034"/>
    <lineage>
        <taxon>Eukaryota</taxon>
        <taxon>Metazoa</taxon>
        <taxon>Ecdysozoa</taxon>
        <taxon>Arthropoda</taxon>
        <taxon>Hexapoda</taxon>
        <taxon>Insecta</taxon>
        <taxon>Pterygota</taxon>
        <taxon>Neoptera</taxon>
        <taxon>Endopterygota</taxon>
        <taxon>Lepidoptera</taxon>
        <taxon>Glossata</taxon>
        <taxon>Ditrysia</taxon>
        <taxon>Papilionoidea</taxon>
        <taxon>Nymphalidae</taxon>
        <taxon>Heliconiinae</taxon>
        <taxon>Argynnini</taxon>
        <taxon>Brenthis</taxon>
    </lineage>
</organism>